<sequence>MASSTRSTRALEASAAGSGGAGDVAWVNPGNARTWSNATWARVTLNAGQTSEGLRLTAFGFGDFIRSTETISGVEVYVWRRAGDGDVFDKVNKFLVGGAAHGDDWADTVPEWSTPGWEIVKYGGPHNLLTATLATATVRAADFGLFLRTDVPITPGGVAVDIAAIRVRVHTAGRFVDLTGGLSGRLWGHPGVRLVPGLSASPQ</sequence>
<feature type="region of interest" description="Disordered" evidence="1">
    <location>
        <begin position="1"/>
        <end position="23"/>
    </location>
</feature>
<name>A0A0F9ED10_9ZZZZ</name>
<dbReference type="EMBL" id="LAZR01037550">
    <property type="protein sequence ID" value="KKL21908.1"/>
    <property type="molecule type" value="Genomic_DNA"/>
</dbReference>
<dbReference type="AlphaFoldDB" id="A0A0F9ED10"/>
<accession>A0A0F9ED10</accession>
<reference evidence="2" key="1">
    <citation type="journal article" date="2015" name="Nature">
        <title>Complex archaea that bridge the gap between prokaryotes and eukaryotes.</title>
        <authorList>
            <person name="Spang A."/>
            <person name="Saw J.H."/>
            <person name="Jorgensen S.L."/>
            <person name="Zaremba-Niedzwiedzka K."/>
            <person name="Martijn J."/>
            <person name="Lind A.E."/>
            <person name="van Eijk R."/>
            <person name="Schleper C."/>
            <person name="Guy L."/>
            <person name="Ettema T.J."/>
        </authorList>
    </citation>
    <scope>NUCLEOTIDE SEQUENCE</scope>
</reference>
<organism evidence="2">
    <name type="scientific">marine sediment metagenome</name>
    <dbReference type="NCBI Taxonomy" id="412755"/>
    <lineage>
        <taxon>unclassified sequences</taxon>
        <taxon>metagenomes</taxon>
        <taxon>ecological metagenomes</taxon>
    </lineage>
</organism>
<proteinExistence type="predicted"/>
<comment type="caution">
    <text evidence="2">The sequence shown here is derived from an EMBL/GenBank/DDBJ whole genome shotgun (WGS) entry which is preliminary data.</text>
</comment>
<evidence type="ECO:0000313" key="2">
    <source>
        <dbReference type="EMBL" id="KKL21908.1"/>
    </source>
</evidence>
<gene>
    <name evidence="2" type="ORF">LCGC14_2440740</name>
</gene>
<evidence type="ECO:0000256" key="1">
    <source>
        <dbReference type="SAM" id="MobiDB-lite"/>
    </source>
</evidence>
<protein>
    <submittedName>
        <fullName evidence="2">Uncharacterized protein</fullName>
    </submittedName>
</protein>